<evidence type="ECO:0000313" key="2">
    <source>
        <dbReference type="EnsemblMetazoa" id="CJA10735.1"/>
    </source>
</evidence>
<sequence length="123" mass="13319">MQLLFVIPILVVLLAPVPIESTTCWVQNSIANVFTQACPANVYQCMKFDCKINNPKKFKQTTKGCNDPANPPVSCTTLMTNCQAQGGTGQCYTCTGDYCNSAPTHVSVLTAAMLVPAITYFLM</sequence>
<accession>A0A8R1HVC1</accession>
<reference evidence="3" key="1">
    <citation type="submission" date="2010-08" db="EMBL/GenBank/DDBJ databases">
        <authorList>
            <consortium name="Caenorhabditis japonica Sequencing Consortium"/>
            <person name="Wilson R.K."/>
        </authorList>
    </citation>
    <scope>NUCLEOTIDE SEQUENCE [LARGE SCALE GENOMIC DNA]</scope>
    <source>
        <strain evidence="3">DF5081</strain>
    </source>
</reference>
<dbReference type="EnsemblMetazoa" id="CJA10735.1">
    <property type="protein sequence ID" value="CJA10735.1"/>
    <property type="gene ID" value="WBGene00129939"/>
</dbReference>
<name>A0A8R1HVC1_CAEJA</name>
<evidence type="ECO:0000313" key="3">
    <source>
        <dbReference type="Proteomes" id="UP000005237"/>
    </source>
</evidence>
<proteinExistence type="predicted"/>
<keyword evidence="1" id="KW-0732">Signal</keyword>
<protein>
    <submittedName>
        <fullName evidence="2">Uncharacterized protein</fullName>
    </submittedName>
</protein>
<dbReference type="AlphaFoldDB" id="A0A8R1HVC1"/>
<feature type="signal peptide" evidence="1">
    <location>
        <begin position="1"/>
        <end position="21"/>
    </location>
</feature>
<keyword evidence="3" id="KW-1185">Reference proteome</keyword>
<evidence type="ECO:0000256" key="1">
    <source>
        <dbReference type="SAM" id="SignalP"/>
    </source>
</evidence>
<dbReference type="OMA" id="QTTKGCN"/>
<organism evidence="2 3">
    <name type="scientific">Caenorhabditis japonica</name>
    <dbReference type="NCBI Taxonomy" id="281687"/>
    <lineage>
        <taxon>Eukaryota</taxon>
        <taxon>Metazoa</taxon>
        <taxon>Ecdysozoa</taxon>
        <taxon>Nematoda</taxon>
        <taxon>Chromadorea</taxon>
        <taxon>Rhabditida</taxon>
        <taxon>Rhabditina</taxon>
        <taxon>Rhabditomorpha</taxon>
        <taxon>Rhabditoidea</taxon>
        <taxon>Rhabditidae</taxon>
        <taxon>Peloderinae</taxon>
        <taxon>Caenorhabditis</taxon>
    </lineage>
</organism>
<feature type="chain" id="PRO_5035766302" evidence="1">
    <location>
        <begin position="22"/>
        <end position="123"/>
    </location>
</feature>
<reference evidence="2" key="2">
    <citation type="submission" date="2022-06" db="UniProtKB">
        <authorList>
            <consortium name="EnsemblMetazoa"/>
        </authorList>
    </citation>
    <scope>IDENTIFICATION</scope>
    <source>
        <strain evidence="2">DF5081</strain>
    </source>
</reference>
<dbReference type="Proteomes" id="UP000005237">
    <property type="component" value="Unassembled WGS sequence"/>
</dbReference>